<dbReference type="SMART" id="SM00479">
    <property type="entry name" value="EXOIII"/>
    <property type="match status" value="1"/>
</dbReference>
<dbReference type="EMBL" id="JACHEJ010000009">
    <property type="protein sequence ID" value="MBB6181429.1"/>
    <property type="molecule type" value="Genomic_DNA"/>
</dbReference>
<feature type="domain" description="Exonuclease" evidence="21">
    <location>
        <begin position="2"/>
        <end position="172"/>
    </location>
</feature>
<feature type="binding site" evidence="18">
    <location>
        <position position="57"/>
    </location>
    <ligand>
        <name>substrate</name>
    </ligand>
</feature>
<dbReference type="Pfam" id="PF00929">
    <property type="entry name" value="RNase_T"/>
    <property type="match status" value="1"/>
</dbReference>
<name>A0A7X0DFQ9_9HYPH</name>
<dbReference type="InterPro" id="IPR006054">
    <property type="entry name" value="DnaQ"/>
</dbReference>
<proteinExistence type="predicted"/>
<dbReference type="Proteomes" id="UP000535501">
    <property type="component" value="Unassembled WGS sequence"/>
</dbReference>
<dbReference type="GO" id="GO:0003887">
    <property type="term" value="F:DNA-directed DNA polymerase activity"/>
    <property type="evidence" value="ECO:0007669"/>
    <property type="project" value="UniProtKB-KW"/>
</dbReference>
<evidence type="ECO:0000256" key="3">
    <source>
        <dbReference type="ARBA" id="ARBA00020352"/>
    </source>
</evidence>
<evidence type="ECO:0000256" key="16">
    <source>
        <dbReference type="ARBA" id="ARBA00049244"/>
    </source>
</evidence>
<comment type="cofactor">
    <cofactor evidence="1 20">
        <name>Mn(2+)</name>
        <dbReference type="ChEBI" id="CHEBI:29035"/>
    </cofactor>
</comment>
<dbReference type="RefSeq" id="WP_077548759.1">
    <property type="nucleotide sequence ID" value="NZ_CANLQM010000002.1"/>
</dbReference>
<keyword evidence="5 20" id="KW-0548">Nucleotidyltransferase</keyword>
<dbReference type="GO" id="GO:0046872">
    <property type="term" value="F:metal ion binding"/>
    <property type="evidence" value="ECO:0007669"/>
    <property type="project" value="UniProtKB-KW"/>
</dbReference>
<evidence type="ECO:0000256" key="14">
    <source>
        <dbReference type="ARBA" id="ARBA00025483"/>
    </source>
</evidence>
<dbReference type="GO" id="GO:0005829">
    <property type="term" value="C:cytosol"/>
    <property type="evidence" value="ECO:0007669"/>
    <property type="project" value="TreeGrafter"/>
</dbReference>
<feature type="binding site" evidence="18">
    <location>
        <position position="9"/>
    </location>
    <ligand>
        <name>substrate</name>
    </ligand>
</feature>
<evidence type="ECO:0000256" key="5">
    <source>
        <dbReference type="ARBA" id="ARBA00022695"/>
    </source>
</evidence>
<comment type="caution">
    <text evidence="22">The sequence shown here is derived from an EMBL/GenBank/DDBJ whole genome shotgun (WGS) entry which is preliminary data.</text>
</comment>
<evidence type="ECO:0000256" key="12">
    <source>
        <dbReference type="ARBA" id="ARBA00022932"/>
    </source>
</evidence>
<evidence type="ECO:0000256" key="11">
    <source>
        <dbReference type="ARBA" id="ARBA00022842"/>
    </source>
</evidence>
<evidence type="ECO:0000256" key="2">
    <source>
        <dbReference type="ARBA" id="ARBA00012417"/>
    </source>
</evidence>
<keyword evidence="8 19" id="KW-0479">Metal-binding</keyword>
<dbReference type="FunFam" id="3.30.420.10:FF:000012">
    <property type="entry name" value="DNA polymerase III subunit epsilon"/>
    <property type="match status" value="1"/>
</dbReference>
<evidence type="ECO:0000256" key="10">
    <source>
        <dbReference type="ARBA" id="ARBA00022839"/>
    </source>
</evidence>
<feature type="binding site" evidence="19">
    <location>
        <position position="7"/>
    </location>
    <ligand>
        <name>a divalent metal cation</name>
        <dbReference type="ChEBI" id="CHEBI:60240"/>
        <label>1</label>
        <note>catalytic</note>
    </ligand>
</feature>
<dbReference type="PANTHER" id="PTHR30231:SF41">
    <property type="entry name" value="DNA POLYMERASE III SUBUNIT EPSILON"/>
    <property type="match status" value="1"/>
</dbReference>
<evidence type="ECO:0000256" key="9">
    <source>
        <dbReference type="ARBA" id="ARBA00022801"/>
    </source>
</evidence>
<dbReference type="GO" id="GO:0008408">
    <property type="term" value="F:3'-5' exonuclease activity"/>
    <property type="evidence" value="ECO:0007669"/>
    <property type="project" value="TreeGrafter"/>
</dbReference>
<comment type="function">
    <text evidence="14 20">DNA polymerase III is a complex, multichain enzyme responsible for most of the replicative synthesis in bacteria. The epsilon subunit contain the editing function and is a proofreading 3'-5' exonuclease.</text>
</comment>
<evidence type="ECO:0000256" key="19">
    <source>
        <dbReference type="PIRSR" id="PIRSR606309-3"/>
    </source>
</evidence>
<organism evidence="22 23">
    <name type="scientific">Pseudorhizobium flavum</name>
    <dbReference type="NCBI Taxonomy" id="1335061"/>
    <lineage>
        <taxon>Bacteria</taxon>
        <taxon>Pseudomonadati</taxon>
        <taxon>Pseudomonadota</taxon>
        <taxon>Alphaproteobacteria</taxon>
        <taxon>Hyphomicrobiales</taxon>
        <taxon>Rhizobiaceae</taxon>
        <taxon>Rhizobium/Agrobacterium group</taxon>
        <taxon>Pseudorhizobium</taxon>
    </lineage>
</organism>
<evidence type="ECO:0000256" key="15">
    <source>
        <dbReference type="ARBA" id="ARBA00026073"/>
    </source>
</evidence>
<reference evidence="22 23" key="1">
    <citation type="submission" date="2020-08" db="EMBL/GenBank/DDBJ databases">
        <title>Genomic Encyclopedia of Type Strains, Phase IV (KMG-IV): sequencing the most valuable type-strain genomes for metagenomic binning, comparative biology and taxonomic classification.</title>
        <authorList>
            <person name="Goeker M."/>
        </authorList>
    </citation>
    <scope>NUCLEOTIDE SEQUENCE [LARGE SCALE GENOMIC DNA]</scope>
    <source>
        <strain evidence="22 23">DSM 102134</strain>
    </source>
</reference>
<keyword evidence="9 20" id="KW-0378">Hydrolase</keyword>
<keyword evidence="12 20" id="KW-0239">DNA-directed DNA polymerase</keyword>
<evidence type="ECO:0000256" key="8">
    <source>
        <dbReference type="ARBA" id="ARBA00022723"/>
    </source>
</evidence>
<dbReference type="NCBIfam" id="TIGR00573">
    <property type="entry name" value="dnaq"/>
    <property type="match status" value="1"/>
</dbReference>
<dbReference type="NCBIfam" id="TIGR01406">
    <property type="entry name" value="dnaQ_proteo"/>
    <property type="match status" value="1"/>
</dbReference>
<feature type="binding site" evidence="18">
    <location>
        <position position="7"/>
    </location>
    <ligand>
        <name>substrate</name>
    </ligand>
</feature>
<dbReference type="InterPro" id="IPR012337">
    <property type="entry name" value="RNaseH-like_sf"/>
</dbReference>
<dbReference type="CDD" id="cd06131">
    <property type="entry name" value="DNA_pol_III_epsilon_Ecoli_like"/>
    <property type="match status" value="1"/>
</dbReference>
<keyword evidence="13 19" id="KW-0464">Manganese</keyword>
<evidence type="ECO:0000256" key="18">
    <source>
        <dbReference type="PIRSR" id="PIRSR606309-2"/>
    </source>
</evidence>
<dbReference type="Gene3D" id="3.30.420.10">
    <property type="entry name" value="Ribonuclease H-like superfamily/Ribonuclease H"/>
    <property type="match status" value="1"/>
</dbReference>
<dbReference type="EC" id="2.7.7.7" evidence="2 20"/>
<evidence type="ECO:0000313" key="22">
    <source>
        <dbReference type="EMBL" id="MBB6181429.1"/>
    </source>
</evidence>
<keyword evidence="11 19" id="KW-0460">Magnesium</keyword>
<dbReference type="GO" id="GO:0003677">
    <property type="term" value="F:DNA binding"/>
    <property type="evidence" value="ECO:0007669"/>
    <property type="project" value="InterPro"/>
</dbReference>
<comment type="subunit">
    <text evidence="15 20">DNA polymerase III contains a core (composed of alpha, epsilon and theta chains) that associates with a tau subunit. This core dimerizes to form the POLIII' complex. PolIII' associates with the gamma complex (composed of gamma, delta, delta', psi and chi chains) and with the beta chain to form the complete DNA polymerase III complex.</text>
</comment>
<dbReference type="InterPro" id="IPR036397">
    <property type="entry name" value="RNaseH_sf"/>
</dbReference>
<feature type="binding site" evidence="19">
    <location>
        <position position="155"/>
    </location>
    <ligand>
        <name>a divalent metal cation</name>
        <dbReference type="ChEBI" id="CHEBI:60240"/>
        <label>1</label>
        <note>catalytic</note>
    </ligand>
</feature>
<keyword evidence="4 20" id="KW-0808">Transferase</keyword>
<feature type="binding site" evidence="18">
    <location>
        <position position="155"/>
    </location>
    <ligand>
        <name>substrate</name>
    </ligand>
</feature>
<evidence type="ECO:0000256" key="17">
    <source>
        <dbReference type="PIRSR" id="PIRSR606309-1"/>
    </source>
</evidence>
<dbReference type="PANTHER" id="PTHR30231">
    <property type="entry name" value="DNA POLYMERASE III SUBUNIT EPSILON"/>
    <property type="match status" value="1"/>
</dbReference>
<dbReference type="AlphaFoldDB" id="A0A7X0DFQ9"/>
<dbReference type="SUPFAM" id="SSF53098">
    <property type="entry name" value="Ribonuclease H-like"/>
    <property type="match status" value="1"/>
</dbReference>
<dbReference type="InterPro" id="IPR013520">
    <property type="entry name" value="Ribonucl_H"/>
</dbReference>
<evidence type="ECO:0000313" key="23">
    <source>
        <dbReference type="Proteomes" id="UP000535501"/>
    </source>
</evidence>
<protein>
    <recommendedName>
        <fullName evidence="3 20">DNA polymerase III subunit epsilon</fullName>
        <ecNumber evidence="2 20">2.7.7.7</ecNumber>
    </recommendedName>
</protein>
<dbReference type="InterPro" id="IPR006309">
    <property type="entry name" value="DnaQ_proteo"/>
</dbReference>
<evidence type="ECO:0000256" key="13">
    <source>
        <dbReference type="ARBA" id="ARBA00023211"/>
    </source>
</evidence>
<sequence length="242" mass="26666">MREIIFDTETTGLETKLDRIIEIGGIELINNFPTGRSLHLYINPGDRKVHPDALAVHGITDEFLKDKPSFAEVAEQILEFFEGAKWIAHNANFDMGFINAEFERLKLPPVSMEHVVDTLALARRKHPMGPNSLDALCRRYGIDNAHRTKHGALLDSELLAEVYIEMTGGRQAALGLVGIETSATIIEIEEHVVGISGRPRPLPSRVSAAELAAHRVLVGSLGAKAVWARYESESPDMAIRAS</sequence>
<evidence type="ECO:0000256" key="4">
    <source>
        <dbReference type="ARBA" id="ARBA00022679"/>
    </source>
</evidence>
<comment type="cofactor">
    <cofactor evidence="19">
        <name>Mg(2+)</name>
        <dbReference type="ChEBI" id="CHEBI:18420"/>
    </cofactor>
    <cofactor evidence="19">
        <name>Mn(2+)</name>
        <dbReference type="ChEBI" id="CHEBI:29035"/>
    </cofactor>
    <text evidence="19">Binds 2 divalent metal cations. Magnesium or manganese.</text>
</comment>
<evidence type="ECO:0000256" key="20">
    <source>
        <dbReference type="RuleBase" id="RU364087"/>
    </source>
</evidence>
<evidence type="ECO:0000259" key="21">
    <source>
        <dbReference type="SMART" id="SM00479"/>
    </source>
</evidence>
<comment type="catalytic activity">
    <reaction evidence="16 20">
        <text>DNA(n) + a 2'-deoxyribonucleoside 5'-triphosphate = DNA(n+1) + diphosphate</text>
        <dbReference type="Rhea" id="RHEA:22508"/>
        <dbReference type="Rhea" id="RHEA-COMP:17339"/>
        <dbReference type="Rhea" id="RHEA-COMP:17340"/>
        <dbReference type="ChEBI" id="CHEBI:33019"/>
        <dbReference type="ChEBI" id="CHEBI:61560"/>
        <dbReference type="ChEBI" id="CHEBI:173112"/>
        <dbReference type="EC" id="2.7.7.7"/>
    </reaction>
</comment>
<feature type="active site" description="Proton acceptor" evidence="17">
    <location>
        <position position="150"/>
    </location>
</feature>
<evidence type="ECO:0000256" key="7">
    <source>
        <dbReference type="ARBA" id="ARBA00022722"/>
    </source>
</evidence>
<dbReference type="NCBIfam" id="NF004316">
    <property type="entry name" value="PRK05711.1"/>
    <property type="match status" value="1"/>
</dbReference>
<keyword evidence="7 20" id="KW-0540">Nuclease</keyword>
<dbReference type="GO" id="GO:0045004">
    <property type="term" value="P:DNA replication proofreading"/>
    <property type="evidence" value="ECO:0007669"/>
    <property type="project" value="TreeGrafter"/>
</dbReference>
<evidence type="ECO:0000256" key="1">
    <source>
        <dbReference type="ARBA" id="ARBA00001936"/>
    </source>
</evidence>
<evidence type="ECO:0000256" key="6">
    <source>
        <dbReference type="ARBA" id="ARBA00022705"/>
    </source>
</evidence>
<feature type="binding site" evidence="19">
    <location>
        <position position="9"/>
    </location>
    <ligand>
        <name>a divalent metal cation</name>
        <dbReference type="ChEBI" id="CHEBI:60240"/>
        <label>1</label>
        <note>catalytic</note>
    </ligand>
</feature>
<gene>
    <name evidence="20" type="primary">dnaQ</name>
    <name evidence="22" type="ORF">HNQ75_003416</name>
</gene>
<keyword evidence="10 20" id="KW-0269">Exonuclease</keyword>
<keyword evidence="6 20" id="KW-0235">DNA replication</keyword>
<accession>A0A7X0DFQ9</accession>
<keyword evidence="23" id="KW-1185">Reference proteome</keyword>